<accession>A0A1G7BBK0</accession>
<dbReference type="InterPro" id="IPR017039">
    <property type="entry name" value="Virul_fac_BrkB"/>
</dbReference>
<evidence type="ECO:0000313" key="8">
    <source>
        <dbReference type="EMBL" id="RSK32662.1"/>
    </source>
</evidence>
<dbReference type="Pfam" id="PF03631">
    <property type="entry name" value="Virul_fac_BrkB"/>
    <property type="match status" value="1"/>
</dbReference>
<keyword evidence="3 7" id="KW-0812">Transmembrane</keyword>
<evidence type="ECO:0000256" key="5">
    <source>
        <dbReference type="ARBA" id="ARBA00023136"/>
    </source>
</evidence>
<feature type="transmembrane region" description="Helical" evidence="7">
    <location>
        <begin position="279"/>
        <end position="301"/>
    </location>
</feature>
<proteinExistence type="predicted"/>
<reference evidence="8 11" key="2">
    <citation type="submission" date="2018-12" db="EMBL/GenBank/DDBJ databases">
        <title>Comparitive functional genomics of dry heat resistant strains isolated from the viking spacecraft.</title>
        <authorList>
            <person name="Seuylemezian A."/>
            <person name="Vaishampayan P."/>
        </authorList>
    </citation>
    <scope>NUCLEOTIDE SEQUENCE [LARGE SCALE GENOMIC DNA]</scope>
    <source>
        <strain evidence="8 11">M6-11</strain>
    </source>
</reference>
<feature type="transmembrane region" description="Helical" evidence="7">
    <location>
        <begin position="128"/>
        <end position="147"/>
    </location>
</feature>
<comment type="subcellular location">
    <subcellularLocation>
        <location evidence="1">Cell membrane</location>
        <topology evidence="1">Multi-pass membrane protein</topology>
    </subcellularLocation>
</comment>
<evidence type="ECO:0000256" key="6">
    <source>
        <dbReference type="SAM" id="MobiDB-lite"/>
    </source>
</evidence>
<keyword evidence="4 7" id="KW-1133">Transmembrane helix</keyword>
<feature type="region of interest" description="Disordered" evidence="6">
    <location>
        <begin position="1"/>
        <end position="21"/>
    </location>
</feature>
<evidence type="ECO:0000256" key="7">
    <source>
        <dbReference type="SAM" id="Phobius"/>
    </source>
</evidence>
<keyword evidence="2" id="KW-1003">Cell membrane</keyword>
<dbReference type="RefSeq" id="WP_092095733.1">
    <property type="nucleotide sequence ID" value="NZ_FNAR01000005.1"/>
</dbReference>
<evidence type="ECO:0000256" key="1">
    <source>
        <dbReference type="ARBA" id="ARBA00004651"/>
    </source>
</evidence>
<evidence type="ECO:0000256" key="2">
    <source>
        <dbReference type="ARBA" id="ARBA00022475"/>
    </source>
</evidence>
<name>A0A1G7BBK0_9BACL</name>
<dbReference type="PANTHER" id="PTHR30213:SF0">
    <property type="entry name" value="UPF0761 MEMBRANE PROTEIN YIHY"/>
    <property type="match status" value="1"/>
</dbReference>
<evidence type="ECO:0000313" key="9">
    <source>
        <dbReference type="EMBL" id="SDE24342.1"/>
    </source>
</evidence>
<feature type="transmembrane region" description="Helical" evidence="7">
    <location>
        <begin position="168"/>
        <end position="191"/>
    </location>
</feature>
<dbReference type="NCBIfam" id="TIGR00765">
    <property type="entry name" value="yihY_not_rbn"/>
    <property type="match status" value="1"/>
</dbReference>
<dbReference type="EMBL" id="FNAR01000005">
    <property type="protein sequence ID" value="SDE24342.1"/>
    <property type="molecule type" value="Genomic_DNA"/>
</dbReference>
<dbReference type="PIRSF" id="PIRSF035875">
    <property type="entry name" value="RNase_BN"/>
    <property type="match status" value="1"/>
</dbReference>
<keyword evidence="11" id="KW-1185">Reference proteome</keyword>
<feature type="transmembrane region" description="Helical" evidence="7">
    <location>
        <begin position="246"/>
        <end position="267"/>
    </location>
</feature>
<dbReference type="PANTHER" id="PTHR30213">
    <property type="entry name" value="INNER MEMBRANE PROTEIN YHJD"/>
    <property type="match status" value="1"/>
</dbReference>
<reference evidence="9 10" key="1">
    <citation type="submission" date="2016-10" db="EMBL/GenBank/DDBJ databases">
        <authorList>
            <person name="de Groot N.N."/>
        </authorList>
    </citation>
    <scope>NUCLEOTIDE SEQUENCE [LARGE SCALE GENOMIC DNA]</scope>
    <source>
        <strain evidence="9 10">CGMCC 1.6762</strain>
    </source>
</reference>
<evidence type="ECO:0000256" key="3">
    <source>
        <dbReference type="ARBA" id="ARBA00022692"/>
    </source>
</evidence>
<dbReference type="AlphaFoldDB" id="A0A1G7BBK0"/>
<keyword evidence="5 7" id="KW-0472">Membrane</keyword>
<evidence type="ECO:0000256" key="4">
    <source>
        <dbReference type="ARBA" id="ARBA00022989"/>
    </source>
</evidence>
<sequence length="325" mass="36069">MTDGKKLSTNAEKPGNGDDSLKDRVMGFVEDVKEGDLERFDVTTRQGFFKELITRIKLVDVVGLGSQLAYFFLLSLFPLLIFLLTLLPYLNIDQSALFDFIKEYAPTNVYSIIENTIGEVLNNRSGGLLSLGIIGTVWSASNGMNALTRALNQSYFSHEKRSFIMKRVLSIVFTLMLIGVVAVALVLPVFGEQIGKTLFSYMGLDEEFLTVWNSIRWTIPPLLIFVVFTLVYWLIPAVKMKIKDAIPGAVFATVGWILASLAFSFYVGNFANYSNTYGSIGGIIVLMIWMYFSAIILILGGQVNAVMQERREEKEAKAKSGAVGA</sequence>
<dbReference type="OrthoDB" id="9775903at2"/>
<dbReference type="Proteomes" id="UP000272481">
    <property type="component" value="Unassembled WGS sequence"/>
</dbReference>
<dbReference type="GO" id="GO:0005886">
    <property type="term" value="C:plasma membrane"/>
    <property type="evidence" value="ECO:0007669"/>
    <property type="project" value="UniProtKB-SubCell"/>
</dbReference>
<dbReference type="STRING" id="426756.SAMN04488126_105137"/>
<feature type="transmembrane region" description="Helical" evidence="7">
    <location>
        <begin position="211"/>
        <end position="234"/>
    </location>
</feature>
<feature type="transmembrane region" description="Helical" evidence="7">
    <location>
        <begin position="68"/>
        <end position="90"/>
    </location>
</feature>
<dbReference type="EMBL" id="RWGW01000010">
    <property type="protein sequence ID" value="RSK32662.1"/>
    <property type="molecule type" value="Genomic_DNA"/>
</dbReference>
<dbReference type="Proteomes" id="UP000198823">
    <property type="component" value="Unassembled WGS sequence"/>
</dbReference>
<gene>
    <name evidence="8" type="ORF">EJA12_07500</name>
    <name evidence="9" type="ORF">SAMN04488126_105137</name>
</gene>
<protein>
    <submittedName>
        <fullName evidence="9">Membrane protein</fullName>
    </submittedName>
    <submittedName>
        <fullName evidence="8">YihY/virulence factor BrkB family protein</fullName>
    </submittedName>
</protein>
<evidence type="ECO:0000313" key="11">
    <source>
        <dbReference type="Proteomes" id="UP000272481"/>
    </source>
</evidence>
<organism evidence="9 10">
    <name type="scientific">Bhargavaea beijingensis</name>
    <dbReference type="NCBI Taxonomy" id="426756"/>
    <lineage>
        <taxon>Bacteria</taxon>
        <taxon>Bacillati</taxon>
        <taxon>Bacillota</taxon>
        <taxon>Bacilli</taxon>
        <taxon>Bacillales</taxon>
        <taxon>Caryophanaceae</taxon>
        <taxon>Bhargavaea</taxon>
    </lineage>
</organism>
<evidence type="ECO:0000313" key="10">
    <source>
        <dbReference type="Proteomes" id="UP000198823"/>
    </source>
</evidence>